<dbReference type="Pfam" id="PF09411">
    <property type="entry name" value="PagL"/>
    <property type="match status" value="1"/>
</dbReference>
<dbReference type="EMBL" id="REFC01000015">
    <property type="protein sequence ID" value="RMA57208.1"/>
    <property type="molecule type" value="Genomic_DNA"/>
</dbReference>
<dbReference type="OrthoDB" id="627554at2"/>
<evidence type="ECO:0000313" key="1">
    <source>
        <dbReference type="EMBL" id="RMA57208.1"/>
    </source>
</evidence>
<organism evidence="1 2">
    <name type="scientific">Ulvibacter antarcticus</name>
    <dbReference type="NCBI Taxonomy" id="442714"/>
    <lineage>
        <taxon>Bacteria</taxon>
        <taxon>Pseudomonadati</taxon>
        <taxon>Bacteroidota</taxon>
        <taxon>Flavobacteriia</taxon>
        <taxon>Flavobacteriales</taxon>
        <taxon>Flavobacteriaceae</taxon>
        <taxon>Ulvibacter</taxon>
    </lineage>
</organism>
<reference evidence="1 2" key="1">
    <citation type="submission" date="2018-10" db="EMBL/GenBank/DDBJ databases">
        <title>Genomic Encyclopedia of Archaeal and Bacterial Type Strains, Phase II (KMG-II): from individual species to whole genera.</title>
        <authorList>
            <person name="Goeker M."/>
        </authorList>
    </citation>
    <scope>NUCLEOTIDE SEQUENCE [LARGE SCALE GENOMIC DNA]</scope>
    <source>
        <strain evidence="1 2">DSM 23424</strain>
    </source>
</reference>
<name>A0A3L9YH44_9FLAO</name>
<evidence type="ECO:0000313" key="2">
    <source>
        <dbReference type="Proteomes" id="UP000271339"/>
    </source>
</evidence>
<dbReference type="Proteomes" id="UP000271339">
    <property type="component" value="Unassembled WGS sequence"/>
</dbReference>
<dbReference type="AlphaFoldDB" id="A0A3L9YH44"/>
<dbReference type="RefSeq" id="WP_121908625.1">
    <property type="nucleotide sequence ID" value="NZ_REFC01000015.1"/>
</dbReference>
<dbReference type="Gene3D" id="2.40.160.20">
    <property type="match status" value="1"/>
</dbReference>
<keyword evidence="2" id="KW-1185">Reference proteome</keyword>
<dbReference type="InterPro" id="IPR018550">
    <property type="entry name" value="Lipid-A_deacylase-rel"/>
</dbReference>
<proteinExistence type="predicted"/>
<sequence>MKHFFPVVIAFLTSLSLFSQQEELKPFSLELDYFYGSILEHNPDIEHLITNHPVGLVMTYNRKTYGFNEWERRYRYPDWGVTFAYHNSMNDILGDQYALYGHFNWYFYNRNLVIRMGQGVSYATNPYDLETNVYNNAYGTRLVSTTFLKANYIRENVYKGFGFHLGFNILHFSNANFRAPNNSTNTFGFNAGVSYLFDHENFPELISAENDPPSSSHAEPIAYNFVFRFGLNESDVVRQGQFPFYVVSAFADKRINYKSTLQAGVDVFFSKFLEELIYFRSVAYPEDGVSGDEDYKRVGLFIGHELRFNKVAFVSQLGYYVYWPYAFENRIYNRLGLKRYFLDNKLFASITVKAHWAKAEGVEFGLGIRL</sequence>
<gene>
    <name evidence="1" type="ORF">BXY75_3095</name>
</gene>
<comment type="caution">
    <text evidence="1">The sequence shown here is derived from an EMBL/GenBank/DDBJ whole genome shotgun (WGS) entry which is preliminary data.</text>
</comment>
<protein>
    <submittedName>
        <fullName evidence="1">Lipid A 3-O-deacylase PagL</fullName>
    </submittedName>
</protein>
<accession>A0A3L9YH44</accession>